<reference evidence="1 2" key="1">
    <citation type="submission" date="2019-02" db="EMBL/GenBank/DDBJ databases">
        <title>Deep-cultivation of Planctomycetes and their phenomic and genomic characterization uncovers novel biology.</title>
        <authorList>
            <person name="Wiegand S."/>
            <person name="Jogler M."/>
            <person name="Boedeker C."/>
            <person name="Pinto D."/>
            <person name="Vollmers J."/>
            <person name="Rivas-Marin E."/>
            <person name="Kohn T."/>
            <person name="Peeters S.H."/>
            <person name="Heuer A."/>
            <person name="Rast P."/>
            <person name="Oberbeckmann S."/>
            <person name="Bunk B."/>
            <person name="Jeske O."/>
            <person name="Meyerdierks A."/>
            <person name="Storesund J.E."/>
            <person name="Kallscheuer N."/>
            <person name="Luecker S."/>
            <person name="Lage O.M."/>
            <person name="Pohl T."/>
            <person name="Merkel B.J."/>
            <person name="Hornburger P."/>
            <person name="Mueller R.-W."/>
            <person name="Bruemmer F."/>
            <person name="Labrenz M."/>
            <person name="Spormann A.M."/>
            <person name="Op den Camp H."/>
            <person name="Overmann J."/>
            <person name="Amann R."/>
            <person name="Jetten M.S.M."/>
            <person name="Mascher T."/>
            <person name="Medema M.H."/>
            <person name="Devos D.P."/>
            <person name="Kaster A.-K."/>
            <person name="Ovreas L."/>
            <person name="Rohde M."/>
            <person name="Galperin M.Y."/>
            <person name="Jogler C."/>
        </authorList>
    </citation>
    <scope>NUCLEOTIDE SEQUENCE [LARGE SCALE GENOMIC DNA]</scope>
    <source>
        <strain evidence="1 2">Pan265</strain>
    </source>
</reference>
<dbReference type="EMBL" id="CP036280">
    <property type="protein sequence ID" value="QDU72585.1"/>
    <property type="molecule type" value="Genomic_DNA"/>
</dbReference>
<accession>A0A518C041</accession>
<proteinExistence type="predicted"/>
<keyword evidence="2" id="KW-1185">Reference proteome</keyword>
<name>A0A518C041_9BACT</name>
<gene>
    <name evidence="1" type="ORF">Pan265_24550</name>
</gene>
<organism evidence="1 2">
    <name type="scientific">Mucisphaera calidilacus</name>
    <dbReference type="NCBI Taxonomy" id="2527982"/>
    <lineage>
        <taxon>Bacteria</taxon>
        <taxon>Pseudomonadati</taxon>
        <taxon>Planctomycetota</taxon>
        <taxon>Phycisphaerae</taxon>
        <taxon>Phycisphaerales</taxon>
        <taxon>Phycisphaeraceae</taxon>
        <taxon>Mucisphaera</taxon>
    </lineage>
</organism>
<dbReference type="Proteomes" id="UP000320386">
    <property type="component" value="Chromosome"/>
</dbReference>
<dbReference type="KEGG" id="mcad:Pan265_24550"/>
<evidence type="ECO:0000313" key="2">
    <source>
        <dbReference type="Proteomes" id="UP000320386"/>
    </source>
</evidence>
<dbReference type="AlphaFoldDB" id="A0A518C041"/>
<sequence>MGEAVVSEQAAEALEQGAGLGDAVHLFGEPCRGGGEEGDLLEVGLVRGMR</sequence>
<evidence type="ECO:0000313" key="1">
    <source>
        <dbReference type="EMBL" id="QDU72585.1"/>
    </source>
</evidence>
<dbReference type="RefSeq" id="WP_236254407.1">
    <property type="nucleotide sequence ID" value="NZ_CP036280.1"/>
</dbReference>
<protein>
    <submittedName>
        <fullName evidence="1">Uncharacterized protein</fullName>
    </submittedName>
</protein>